<organism evidence="6 7">
    <name type="scientific">Actinomadura bangladeshensis</name>
    <dbReference type="NCBI Taxonomy" id="453573"/>
    <lineage>
        <taxon>Bacteria</taxon>
        <taxon>Bacillati</taxon>
        <taxon>Actinomycetota</taxon>
        <taxon>Actinomycetes</taxon>
        <taxon>Streptosporangiales</taxon>
        <taxon>Thermomonosporaceae</taxon>
        <taxon>Actinomadura</taxon>
    </lineage>
</organism>
<dbReference type="Gene3D" id="3.40.309.10">
    <property type="entry name" value="Aldehyde Dehydrogenase, Chain A, domain 2"/>
    <property type="match status" value="1"/>
</dbReference>
<evidence type="ECO:0000256" key="1">
    <source>
        <dbReference type="ARBA" id="ARBA00009986"/>
    </source>
</evidence>
<reference evidence="6 7" key="1">
    <citation type="submission" date="2019-03" db="EMBL/GenBank/DDBJ databases">
        <title>Draft genome sequences of novel Actinobacteria.</title>
        <authorList>
            <person name="Sahin N."/>
            <person name="Ay H."/>
            <person name="Saygin H."/>
        </authorList>
    </citation>
    <scope>NUCLEOTIDE SEQUENCE [LARGE SCALE GENOMIC DNA]</scope>
    <source>
        <strain evidence="6 7">DSM 45347</strain>
    </source>
</reference>
<proteinExistence type="inferred from homology"/>
<comment type="similarity">
    <text evidence="1 4">Belongs to the aldehyde dehydrogenase family.</text>
</comment>
<dbReference type="RefSeq" id="WP_131939138.1">
    <property type="nucleotide sequence ID" value="NZ_BAAAMX010000033.1"/>
</dbReference>
<dbReference type="PANTHER" id="PTHR42804">
    <property type="entry name" value="ALDEHYDE DEHYDROGENASE"/>
    <property type="match status" value="1"/>
</dbReference>
<protein>
    <submittedName>
        <fullName evidence="6">Aldehyde dehydrogenase family protein</fullName>
    </submittedName>
</protein>
<accession>A0A4R4P6X2</accession>
<dbReference type="FunFam" id="3.40.605.10:FF:000007">
    <property type="entry name" value="NAD/NADP-dependent betaine aldehyde dehydrogenase"/>
    <property type="match status" value="1"/>
</dbReference>
<keyword evidence="2 4" id="KW-0560">Oxidoreductase</keyword>
<dbReference type="PROSITE" id="PS00687">
    <property type="entry name" value="ALDEHYDE_DEHYDR_GLU"/>
    <property type="match status" value="1"/>
</dbReference>
<evidence type="ECO:0000259" key="5">
    <source>
        <dbReference type="Pfam" id="PF00171"/>
    </source>
</evidence>
<dbReference type="InterPro" id="IPR016162">
    <property type="entry name" value="Ald_DH_N"/>
</dbReference>
<dbReference type="GO" id="GO:0016620">
    <property type="term" value="F:oxidoreductase activity, acting on the aldehyde or oxo group of donors, NAD or NADP as acceptor"/>
    <property type="evidence" value="ECO:0007669"/>
    <property type="project" value="InterPro"/>
</dbReference>
<evidence type="ECO:0000313" key="6">
    <source>
        <dbReference type="EMBL" id="TDC16593.1"/>
    </source>
</evidence>
<dbReference type="FunFam" id="3.40.309.10:FF:000012">
    <property type="entry name" value="Betaine aldehyde dehydrogenase"/>
    <property type="match status" value="1"/>
</dbReference>
<dbReference type="PANTHER" id="PTHR42804:SF1">
    <property type="entry name" value="ALDEHYDE DEHYDROGENASE-RELATED"/>
    <property type="match status" value="1"/>
</dbReference>
<feature type="active site" evidence="3">
    <location>
        <position position="261"/>
    </location>
</feature>
<sequence length="495" mass="52307">MSTSTDTTPADLATYGLYIDGSWTDSSSGRTLERTSPSDGSLVGRYARGGREDVDRAVAAARRAFDEGPWPGLAAPERAAVMRAAADLLRERASAIGRRISLELGKPITMARNEVVLTAEVFDYYAALALDQRGELVSRHTDAALGLVLKEPVGVVGMITPWNFPLLLLSWKVAPALAAGCTMVAKPASLTPGSTLDLAEVLADAGVPAGVYNVVTGGGGEVGTALTEHPGVDKIAFTGSTEVGQTVMRSAVGTVKRVSMELGGKSPNIVFADADLDQAVRGAYWGIFLNTGQACQAGSRLLVQRSIHEEFVARLSELARTSRIGDPLDKRTQIGPLVDENQIETVLRYIDLGRRSGAELVAGGNRLGGDLAGGLFVEPTIFDDVAPEHAVAREEIFGPVLAVTPFDTRDDAVRLANDSPYGLAAAVWTKDLDTALRTAGKLRAGTVWVNAYHDAGLPFCMPMGGYKASGAGRELGREGLAQYFETKSVHLRLGA</sequence>
<dbReference type="Pfam" id="PF00171">
    <property type="entry name" value="Aldedh"/>
    <property type="match status" value="1"/>
</dbReference>
<evidence type="ECO:0000256" key="4">
    <source>
        <dbReference type="RuleBase" id="RU003345"/>
    </source>
</evidence>
<dbReference type="InterPro" id="IPR016163">
    <property type="entry name" value="Ald_DH_C"/>
</dbReference>
<dbReference type="SUPFAM" id="SSF53720">
    <property type="entry name" value="ALDH-like"/>
    <property type="match status" value="1"/>
</dbReference>
<evidence type="ECO:0000313" key="7">
    <source>
        <dbReference type="Proteomes" id="UP000295431"/>
    </source>
</evidence>
<dbReference type="Proteomes" id="UP000295431">
    <property type="component" value="Unassembled WGS sequence"/>
</dbReference>
<gene>
    <name evidence="6" type="ORF">E1284_12085</name>
</gene>
<dbReference type="InterPro" id="IPR016161">
    <property type="entry name" value="Ald_DH/histidinol_DH"/>
</dbReference>
<dbReference type="InterPro" id="IPR015590">
    <property type="entry name" value="Aldehyde_DH_dom"/>
</dbReference>
<dbReference type="InterPro" id="IPR029510">
    <property type="entry name" value="Ald_DH_CS_GLU"/>
</dbReference>
<dbReference type="EMBL" id="SMJW01000047">
    <property type="protein sequence ID" value="TDC16593.1"/>
    <property type="molecule type" value="Genomic_DNA"/>
</dbReference>
<name>A0A4R4P6X2_9ACTN</name>
<keyword evidence="7" id="KW-1185">Reference proteome</keyword>
<dbReference type="Gene3D" id="3.40.605.10">
    <property type="entry name" value="Aldehyde Dehydrogenase, Chain A, domain 1"/>
    <property type="match status" value="1"/>
</dbReference>
<evidence type="ECO:0000256" key="2">
    <source>
        <dbReference type="ARBA" id="ARBA00023002"/>
    </source>
</evidence>
<comment type="caution">
    <text evidence="6">The sequence shown here is derived from an EMBL/GenBank/DDBJ whole genome shotgun (WGS) entry which is preliminary data.</text>
</comment>
<dbReference type="OrthoDB" id="6882680at2"/>
<feature type="domain" description="Aldehyde dehydrogenase" evidence="5">
    <location>
        <begin position="23"/>
        <end position="489"/>
    </location>
</feature>
<dbReference type="AlphaFoldDB" id="A0A4R4P6X2"/>
<evidence type="ECO:0000256" key="3">
    <source>
        <dbReference type="PROSITE-ProRule" id="PRU10007"/>
    </source>
</evidence>